<organism evidence="1 2">
    <name type="scientific">Rhodococcus aetherivorans</name>
    <dbReference type="NCBI Taxonomy" id="191292"/>
    <lineage>
        <taxon>Bacteria</taxon>
        <taxon>Bacillati</taxon>
        <taxon>Actinomycetota</taxon>
        <taxon>Actinomycetes</taxon>
        <taxon>Mycobacteriales</taxon>
        <taxon>Nocardiaceae</taxon>
        <taxon>Rhodococcus</taxon>
    </lineage>
</organism>
<evidence type="ECO:0000313" key="1">
    <source>
        <dbReference type="EMBL" id="GES38420.1"/>
    </source>
</evidence>
<gene>
    <name evidence="1" type="ORF">RAJCM14343_3685</name>
</gene>
<dbReference type="Proteomes" id="UP000325466">
    <property type="component" value="Unassembled WGS sequence"/>
</dbReference>
<reference evidence="1 2" key="1">
    <citation type="journal article" date="2018" name="Biodegradation">
        <title>1,4-Dioxane degradation characteristics of Rhodococcus aetherivorans JCM 14343.</title>
        <authorList>
            <person name="Inoue D."/>
            <person name="Tsunoda T."/>
            <person name="Yamamoto N."/>
            <person name="Ike M."/>
            <person name="Sei K."/>
        </authorList>
    </citation>
    <scope>NUCLEOTIDE SEQUENCE [LARGE SCALE GENOMIC DNA]</scope>
    <source>
        <strain evidence="1 2">JCM 14343</strain>
    </source>
</reference>
<protein>
    <submittedName>
        <fullName evidence="1">Uncharacterized protein</fullName>
    </submittedName>
</protein>
<evidence type="ECO:0000313" key="2">
    <source>
        <dbReference type="Proteomes" id="UP000325466"/>
    </source>
</evidence>
<proteinExistence type="predicted"/>
<dbReference type="EMBL" id="BLAH01000094">
    <property type="protein sequence ID" value="GES38420.1"/>
    <property type="molecule type" value="Genomic_DNA"/>
</dbReference>
<comment type="caution">
    <text evidence="1">The sequence shown here is derived from an EMBL/GenBank/DDBJ whole genome shotgun (WGS) entry which is preliminary data.</text>
</comment>
<name>A0ABQ0YPT9_9NOCA</name>
<sequence length="64" mass="6730">MSPRDGSRLCTAGLWSQWSDPKSSREAVASITIRRVSAVVGSVRNHGLGLLAPASPAAEQLTLL</sequence>
<keyword evidence="2" id="KW-1185">Reference proteome</keyword>
<accession>A0ABQ0YPT9</accession>